<proteinExistence type="inferred from homology"/>
<comment type="similarity">
    <text evidence="2">Belongs to the major facilitator superfamily.</text>
</comment>
<comment type="catalytic activity">
    <reaction evidence="14">
        <text>L-aspartyl-L-lysine(out) = L-aspartyl-L-lysine(in)</text>
        <dbReference type="Rhea" id="RHEA:79411"/>
        <dbReference type="ChEBI" id="CHEBI:229953"/>
    </reaction>
</comment>
<evidence type="ECO:0000256" key="14">
    <source>
        <dbReference type="ARBA" id="ARBA00044898"/>
    </source>
</evidence>
<comment type="function">
    <text evidence="23">Lysosomal dipeptide uniporter that selectively exports lysine, arginine or histidine-containing dipeptides with a net positive charge from the lysosome lumen into the cytosol. Could play a role in a specific type of protein O-glycosylation indirectly regulating macrophages migration and tissue invasion. Also essential for liver homeostasis.</text>
</comment>
<feature type="transmembrane region" description="Helical" evidence="25">
    <location>
        <begin position="317"/>
        <end position="334"/>
    </location>
</feature>
<keyword evidence="3" id="KW-0813">Transport</keyword>
<comment type="catalytic activity">
    <reaction evidence="11">
        <text>L-alpha-aminoacyl-L-histidine(out) = L-alpha-aminoacyl-L-histidine(in)</text>
        <dbReference type="Rhea" id="RHEA:79375"/>
        <dbReference type="ChEBI" id="CHEBI:229967"/>
    </reaction>
</comment>
<dbReference type="AlphaFoldDB" id="H1XTY4"/>
<comment type="catalytic activity">
    <reaction evidence="18">
        <text>L-histidyl-L-alpha-amino acid(out) = L-histidyl-L-alpha-amino acid(in)</text>
        <dbReference type="Rhea" id="RHEA:79379"/>
        <dbReference type="ChEBI" id="CHEBI:229964"/>
    </reaction>
</comment>
<evidence type="ECO:0000256" key="15">
    <source>
        <dbReference type="ARBA" id="ARBA00044899"/>
    </source>
</evidence>
<dbReference type="GO" id="GO:0005765">
    <property type="term" value="C:lysosomal membrane"/>
    <property type="evidence" value="ECO:0007669"/>
    <property type="project" value="UniProtKB-SubCell"/>
</dbReference>
<dbReference type="PANTHER" id="PTHR23512:SF3">
    <property type="entry name" value="MAJOR FACILITATOR SUPERFAMILY DOMAIN-CONTAINING PROTEIN 1"/>
    <property type="match status" value="1"/>
</dbReference>
<dbReference type="OrthoDB" id="6395875at2"/>
<evidence type="ECO:0000256" key="16">
    <source>
        <dbReference type="ARBA" id="ARBA00044900"/>
    </source>
</evidence>
<dbReference type="Proteomes" id="UP000183868">
    <property type="component" value="Chromosome"/>
</dbReference>
<dbReference type="EMBL" id="CP018099">
    <property type="protein sequence ID" value="APF16929.1"/>
    <property type="molecule type" value="Genomic_DNA"/>
</dbReference>
<comment type="catalytic activity">
    <reaction evidence="9">
        <text>L-histidyl-glycine(out) = L-histidyl-glycine(in)</text>
        <dbReference type="Rhea" id="RHEA:79395"/>
        <dbReference type="ChEBI" id="CHEBI:229957"/>
    </reaction>
</comment>
<comment type="subunit">
    <text evidence="24">Homodimer. Interacts with lysosomal protein GLMP (via lumenal domain); the interaction starts while both proteins are still in the endoplasmic reticulum and is required for stabilization of MFSD1 in lysosomes but has no direct effect on its targeting to lysosomes or transporter activity.</text>
</comment>
<evidence type="ECO:0000256" key="6">
    <source>
        <dbReference type="ARBA" id="ARBA00023136"/>
    </source>
</evidence>
<evidence type="ECO:0000256" key="19">
    <source>
        <dbReference type="ARBA" id="ARBA00044919"/>
    </source>
</evidence>
<evidence type="ECO:0000256" key="21">
    <source>
        <dbReference type="ARBA" id="ARBA00044985"/>
    </source>
</evidence>
<dbReference type="RefSeq" id="WP_006927403.1">
    <property type="nucleotide sequence ID" value="NZ_CM001402.1"/>
</dbReference>
<feature type="transmembrane region" description="Helical" evidence="25">
    <location>
        <begin position="20"/>
        <end position="42"/>
    </location>
</feature>
<feature type="transmembrane region" description="Helical" evidence="25">
    <location>
        <begin position="89"/>
        <end position="109"/>
    </location>
</feature>
<dbReference type="EMBL" id="CM001402">
    <property type="protein sequence ID" value="EHO40427.1"/>
    <property type="molecule type" value="Genomic_DNA"/>
</dbReference>
<organism evidence="28 29">
    <name type="scientific">Caldithrix abyssi DSM 13497</name>
    <dbReference type="NCBI Taxonomy" id="880073"/>
    <lineage>
        <taxon>Bacteria</taxon>
        <taxon>Pseudomonadati</taxon>
        <taxon>Calditrichota</taxon>
        <taxon>Calditrichia</taxon>
        <taxon>Calditrichales</taxon>
        <taxon>Calditrichaceae</taxon>
        <taxon>Caldithrix</taxon>
    </lineage>
</organism>
<evidence type="ECO:0000256" key="13">
    <source>
        <dbReference type="ARBA" id="ARBA00044893"/>
    </source>
</evidence>
<dbReference type="PROSITE" id="PS50850">
    <property type="entry name" value="MFS"/>
    <property type="match status" value="1"/>
</dbReference>
<dbReference type="Pfam" id="PF07690">
    <property type="entry name" value="MFS_1"/>
    <property type="match status" value="2"/>
</dbReference>
<sequence length="439" mass="47888" precursor="true">MTGQSTTIARGWLNPASRVYRFTVLFFVSMLTFGSYFAYDIIGAIAPTLIKDLGASRETVGTLYTVYSIAAIMSVLIGGFLIDKLGTRMASMIFSTLVFLGSLLVAFGGSLPLVFAGRFIFGAGSEPLVVAQSAILARWFKGKELALSFGIALTISRLGTLFSFNTGELIVHHFGGYRYALIAAMLFCLLSLISNIVYVLMDRYGEKALELEETGAEEKLVLSDVKKFGPAFWYIAMLCVLFYSAIFPFTALSTDFFVDKWGIARVAPTGGGFFNQAFNNFLHMFSTAGGISSIIIFASMVLAPFAGQLVDKVGKRATLMIFGSLLMIPSYLMMGLTHVYPAYSMLILGAAFVLVPAAMWPSVPLIVKKELVGTAFGLITFIQNIGLALFPYLNGMLRDKTHSYTASMLMFASLGLFGLFFALLLKREDRKLGGVLERP</sequence>
<evidence type="ECO:0000256" key="23">
    <source>
        <dbReference type="ARBA" id="ARBA00045709"/>
    </source>
</evidence>
<dbReference type="InterPro" id="IPR036259">
    <property type="entry name" value="MFS_trans_sf"/>
</dbReference>
<evidence type="ECO:0000256" key="3">
    <source>
        <dbReference type="ARBA" id="ARBA00022448"/>
    </source>
</evidence>
<evidence type="ECO:0000256" key="20">
    <source>
        <dbReference type="ARBA" id="ARBA00044924"/>
    </source>
</evidence>
<evidence type="ECO:0000313" key="29">
    <source>
        <dbReference type="Proteomes" id="UP000004671"/>
    </source>
</evidence>
<comment type="catalytic activity">
    <reaction evidence="16">
        <text>L-lysyl-L-lysine(out) = L-lysyl-L-lysine(in)</text>
        <dbReference type="Rhea" id="RHEA:79403"/>
        <dbReference type="ChEBI" id="CHEBI:229956"/>
    </reaction>
</comment>
<dbReference type="FunCoup" id="H1XTY4">
    <property type="interactions" value="273"/>
</dbReference>
<evidence type="ECO:0000256" key="18">
    <source>
        <dbReference type="ARBA" id="ARBA00044912"/>
    </source>
</evidence>
<evidence type="ECO:0000256" key="9">
    <source>
        <dbReference type="ARBA" id="ARBA00044878"/>
    </source>
</evidence>
<dbReference type="Proteomes" id="UP000004671">
    <property type="component" value="Chromosome"/>
</dbReference>
<comment type="catalytic activity">
    <reaction evidence="8">
        <text>L-lysyl-L-alanine(out) = L-lysyl-L-alanine(in)</text>
        <dbReference type="Rhea" id="RHEA:79399"/>
        <dbReference type="ChEBI" id="CHEBI:229954"/>
    </reaction>
</comment>
<comment type="catalytic activity">
    <reaction evidence="15">
        <text>L-arginyl-L-alpha-amino acid(out) = L-arginyl-L-alpha-amino acid(in)</text>
        <dbReference type="Rhea" id="RHEA:79371"/>
        <dbReference type="ChEBI" id="CHEBI:84315"/>
    </reaction>
</comment>
<comment type="catalytic activity">
    <reaction evidence="10">
        <text>L-alpha-aminoacyl-L-arginine(out) = L-alpha-aminoacyl-L-arginine(in)</text>
        <dbReference type="Rhea" id="RHEA:79367"/>
        <dbReference type="ChEBI" id="CHEBI:229968"/>
    </reaction>
</comment>
<comment type="catalytic activity">
    <reaction evidence="12">
        <text>L-lysyl-L-alpha-amino acid(out) = L-lysyl-L-alpha-amino acid(in)</text>
        <dbReference type="Rhea" id="RHEA:79387"/>
        <dbReference type="ChEBI" id="CHEBI:229965"/>
    </reaction>
</comment>
<keyword evidence="5 25" id="KW-1133">Transmembrane helix</keyword>
<comment type="catalytic activity">
    <reaction evidence="17">
        <text>L-arginyl-glycine(out) = L-arginyl-glycine(in)</text>
        <dbReference type="Rhea" id="RHEA:79391"/>
        <dbReference type="ChEBI" id="CHEBI:229955"/>
    </reaction>
</comment>
<keyword evidence="6 25" id="KW-0472">Membrane</keyword>
<comment type="catalytic activity">
    <reaction evidence="13">
        <text>L-alpha-aminoacyl-L-lysine(out) = L-alpha-aminoacyl-L-lysine(in)</text>
        <dbReference type="Rhea" id="RHEA:79383"/>
        <dbReference type="ChEBI" id="CHEBI:229966"/>
    </reaction>
</comment>
<evidence type="ECO:0000256" key="10">
    <source>
        <dbReference type="ARBA" id="ARBA00044881"/>
    </source>
</evidence>
<comment type="catalytic activity">
    <reaction evidence="19">
        <text>L-alanyl-L-lysine(out) = L-alanyl-L-lysine(in)</text>
        <dbReference type="Rhea" id="RHEA:79415"/>
        <dbReference type="ChEBI" id="CHEBI:192470"/>
    </reaction>
</comment>
<evidence type="ECO:0000313" key="30">
    <source>
        <dbReference type="Proteomes" id="UP000183868"/>
    </source>
</evidence>
<feature type="transmembrane region" description="Helical" evidence="25">
    <location>
        <begin position="62"/>
        <end position="82"/>
    </location>
</feature>
<feature type="transmembrane region" description="Helical" evidence="25">
    <location>
        <begin position="340"/>
        <end position="359"/>
    </location>
</feature>
<dbReference type="InterPro" id="IPR020846">
    <property type="entry name" value="MFS_dom"/>
</dbReference>
<dbReference type="InterPro" id="IPR052187">
    <property type="entry name" value="MFSD1"/>
</dbReference>
<evidence type="ECO:0000313" key="28">
    <source>
        <dbReference type="EMBL" id="EHO40427.1"/>
    </source>
</evidence>
<dbReference type="GO" id="GO:0022857">
    <property type="term" value="F:transmembrane transporter activity"/>
    <property type="evidence" value="ECO:0007669"/>
    <property type="project" value="InterPro"/>
</dbReference>
<evidence type="ECO:0000313" key="27">
    <source>
        <dbReference type="EMBL" id="APF16929.1"/>
    </source>
</evidence>
<dbReference type="PaxDb" id="880073-Calab_0789"/>
<dbReference type="eggNOG" id="COG2814">
    <property type="taxonomic scope" value="Bacteria"/>
</dbReference>
<keyword evidence="7" id="KW-0458">Lysosome</keyword>
<protein>
    <recommendedName>
        <fullName evidence="21">Lysosomal dipeptide transporter MFSD1</fullName>
    </recommendedName>
    <alternativeName>
        <fullName evidence="22">Major facilitator superfamily domain-containing protein 1</fullName>
    </alternativeName>
</protein>
<dbReference type="STRING" id="880073.Cabys_178"/>
<reference evidence="28 29" key="1">
    <citation type="submission" date="2011-09" db="EMBL/GenBank/DDBJ databases">
        <title>The permanent draft genome of Caldithrix abyssi DSM 13497.</title>
        <authorList>
            <consortium name="US DOE Joint Genome Institute (JGI-PGF)"/>
            <person name="Lucas S."/>
            <person name="Han J."/>
            <person name="Lapidus A."/>
            <person name="Bruce D."/>
            <person name="Goodwin L."/>
            <person name="Pitluck S."/>
            <person name="Peters L."/>
            <person name="Kyrpides N."/>
            <person name="Mavromatis K."/>
            <person name="Ivanova N."/>
            <person name="Mikhailova N."/>
            <person name="Chertkov O."/>
            <person name="Detter J.C."/>
            <person name="Tapia R."/>
            <person name="Han C."/>
            <person name="Land M."/>
            <person name="Hauser L."/>
            <person name="Markowitz V."/>
            <person name="Cheng J.-F."/>
            <person name="Hugenholtz P."/>
            <person name="Woyke T."/>
            <person name="Wu D."/>
            <person name="Spring S."/>
            <person name="Brambilla E."/>
            <person name="Klenk H.-P."/>
            <person name="Eisen J.A."/>
        </authorList>
    </citation>
    <scope>NUCLEOTIDE SEQUENCE [LARGE SCALE GENOMIC DNA]</scope>
    <source>
        <strain evidence="28 29">DSM 13497</strain>
    </source>
</reference>
<evidence type="ECO:0000256" key="22">
    <source>
        <dbReference type="ARBA" id="ARBA00045018"/>
    </source>
</evidence>
<accession>H1XTY4</accession>
<feature type="transmembrane region" description="Helical" evidence="25">
    <location>
        <begin position="231"/>
        <end position="251"/>
    </location>
</feature>
<dbReference type="HOGENOM" id="CLU_024694_3_1_0"/>
<reference evidence="27 30" key="2">
    <citation type="submission" date="2016-11" db="EMBL/GenBank/DDBJ databases">
        <title>Genomic analysis of Caldithrix abyssi and proposal of a novel bacterial phylum Caldithrichaeota.</title>
        <authorList>
            <person name="Kublanov I."/>
            <person name="Sigalova O."/>
            <person name="Gavrilov S."/>
            <person name="Lebedinsky A."/>
            <person name="Ivanova N."/>
            <person name="Daum C."/>
            <person name="Reddy T."/>
            <person name="Klenk H.P."/>
            <person name="Goker M."/>
            <person name="Reva O."/>
            <person name="Miroshnichenko M."/>
            <person name="Kyprides N."/>
            <person name="Woyke T."/>
            <person name="Gelfand M."/>
        </authorList>
    </citation>
    <scope>NUCLEOTIDE SEQUENCE [LARGE SCALE GENOMIC DNA]</scope>
    <source>
        <strain evidence="27 30">LF13</strain>
    </source>
</reference>
<evidence type="ECO:0000256" key="8">
    <source>
        <dbReference type="ARBA" id="ARBA00044876"/>
    </source>
</evidence>
<dbReference type="PANTHER" id="PTHR23512">
    <property type="entry name" value="MAJOR FACILITATOR SUPERFAMILY DOMAIN-CONTAINING PROTEIN 1"/>
    <property type="match status" value="1"/>
</dbReference>
<dbReference type="SUPFAM" id="SSF103473">
    <property type="entry name" value="MFS general substrate transporter"/>
    <property type="match status" value="1"/>
</dbReference>
<feature type="transmembrane region" description="Helical" evidence="25">
    <location>
        <begin position="281"/>
        <end position="305"/>
    </location>
</feature>
<evidence type="ECO:0000256" key="5">
    <source>
        <dbReference type="ARBA" id="ARBA00022989"/>
    </source>
</evidence>
<feature type="transmembrane region" description="Helical" evidence="25">
    <location>
        <begin position="176"/>
        <end position="201"/>
    </location>
</feature>
<evidence type="ECO:0000259" key="26">
    <source>
        <dbReference type="PROSITE" id="PS50850"/>
    </source>
</evidence>
<name>H1XTY4_CALAY</name>
<evidence type="ECO:0000256" key="25">
    <source>
        <dbReference type="SAM" id="Phobius"/>
    </source>
</evidence>
<evidence type="ECO:0000256" key="4">
    <source>
        <dbReference type="ARBA" id="ARBA00022692"/>
    </source>
</evidence>
<gene>
    <name evidence="27" type="ORF">Cabys_178</name>
    <name evidence="28" type="ORF">Calab_0789</name>
</gene>
<evidence type="ECO:0000256" key="1">
    <source>
        <dbReference type="ARBA" id="ARBA00004155"/>
    </source>
</evidence>
<keyword evidence="4 25" id="KW-0812">Transmembrane</keyword>
<evidence type="ECO:0000256" key="24">
    <source>
        <dbReference type="ARBA" id="ARBA00046376"/>
    </source>
</evidence>
<evidence type="ECO:0000256" key="12">
    <source>
        <dbReference type="ARBA" id="ARBA00044891"/>
    </source>
</evidence>
<feature type="transmembrane region" description="Helical" evidence="25">
    <location>
        <begin position="404"/>
        <end position="425"/>
    </location>
</feature>
<evidence type="ECO:0000256" key="2">
    <source>
        <dbReference type="ARBA" id="ARBA00008335"/>
    </source>
</evidence>
<evidence type="ECO:0000256" key="17">
    <source>
        <dbReference type="ARBA" id="ARBA00044903"/>
    </source>
</evidence>
<dbReference type="Gene3D" id="1.20.1250.20">
    <property type="entry name" value="MFS general substrate transporter like domains"/>
    <property type="match status" value="2"/>
</dbReference>
<evidence type="ECO:0000256" key="7">
    <source>
        <dbReference type="ARBA" id="ARBA00023228"/>
    </source>
</evidence>
<comment type="subcellular location">
    <subcellularLocation>
        <location evidence="1">Lysosome membrane</location>
        <topology evidence="1">Multi-pass membrane protein</topology>
    </subcellularLocation>
</comment>
<keyword evidence="29" id="KW-1185">Reference proteome</keyword>
<feature type="transmembrane region" description="Helical" evidence="25">
    <location>
        <begin position="371"/>
        <end position="392"/>
    </location>
</feature>
<comment type="catalytic activity">
    <reaction evidence="20">
        <text>L-lysyl-glycine(out) = L-lysyl-glycine(in)</text>
        <dbReference type="Rhea" id="RHEA:79407"/>
        <dbReference type="ChEBI" id="CHEBI:191202"/>
    </reaction>
</comment>
<feature type="domain" description="Major facilitator superfamily (MFS) profile" evidence="26">
    <location>
        <begin position="24"/>
        <end position="430"/>
    </location>
</feature>
<evidence type="ECO:0000256" key="11">
    <source>
        <dbReference type="ARBA" id="ARBA00044884"/>
    </source>
</evidence>
<dbReference type="InterPro" id="IPR011701">
    <property type="entry name" value="MFS"/>
</dbReference>
<dbReference type="KEGG" id="caby:Cabys_178"/>